<dbReference type="FunFam" id="3.30.70.580:FF:000001">
    <property type="entry name" value="tRNA pseudouridine synthase A"/>
    <property type="match status" value="1"/>
</dbReference>
<dbReference type="InterPro" id="IPR020097">
    <property type="entry name" value="PsdUridine_synth_TruA_a/b_dom"/>
</dbReference>
<feature type="binding site" evidence="4 6">
    <location>
        <position position="117"/>
    </location>
    <ligand>
        <name>substrate</name>
    </ligand>
</feature>
<name>A0A4R1M1T5_9SPHI</name>
<comment type="similarity">
    <text evidence="1 4 7">Belongs to the tRNA pseudouridine synthase TruA family.</text>
</comment>
<keyword evidence="2 4" id="KW-0819">tRNA processing</keyword>
<dbReference type="Proteomes" id="UP000294616">
    <property type="component" value="Unassembled WGS sequence"/>
</dbReference>
<dbReference type="RefSeq" id="WP_132224659.1">
    <property type="nucleotide sequence ID" value="NZ_SMGO01000002.1"/>
</dbReference>
<evidence type="ECO:0000313" key="10">
    <source>
        <dbReference type="Proteomes" id="UP000294616"/>
    </source>
</evidence>
<comment type="caution">
    <text evidence="9">The sequence shown here is derived from an EMBL/GenBank/DDBJ whole genome shotgun (WGS) entry which is preliminary data.</text>
</comment>
<protein>
    <recommendedName>
        <fullName evidence="4">tRNA pseudouridine synthase A</fullName>
        <ecNumber evidence="4">5.4.99.12</ecNumber>
    </recommendedName>
    <alternativeName>
        <fullName evidence="4">tRNA pseudouridine(38-40) synthase</fullName>
    </alternativeName>
    <alternativeName>
        <fullName evidence="4">tRNA pseudouridylate synthase I</fullName>
    </alternativeName>
    <alternativeName>
        <fullName evidence="4">tRNA-uridine isomerase I</fullName>
    </alternativeName>
</protein>
<evidence type="ECO:0000256" key="3">
    <source>
        <dbReference type="ARBA" id="ARBA00023235"/>
    </source>
</evidence>
<evidence type="ECO:0000313" key="9">
    <source>
        <dbReference type="EMBL" id="TCK83569.1"/>
    </source>
</evidence>
<dbReference type="OrthoDB" id="9811823at2"/>
<dbReference type="InterPro" id="IPR020095">
    <property type="entry name" value="PsdUridine_synth_TruA_C"/>
</dbReference>
<dbReference type="GO" id="GO:0031119">
    <property type="term" value="P:tRNA pseudouridine synthesis"/>
    <property type="evidence" value="ECO:0007669"/>
    <property type="project" value="UniProtKB-UniRule"/>
</dbReference>
<dbReference type="EC" id="5.4.99.12" evidence="4"/>
<organism evidence="9 10">
    <name type="scientific">Albibacterium bauzanense</name>
    <dbReference type="NCBI Taxonomy" id="653929"/>
    <lineage>
        <taxon>Bacteria</taxon>
        <taxon>Pseudomonadati</taxon>
        <taxon>Bacteroidota</taxon>
        <taxon>Sphingobacteriia</taxon>
        <taxon>Sphingobacteriales</taxon>
        <taxon>Sphingobacteriaceae</taxon>
        <taxon>Albibacterium</taxon>
    </lineage>
</organism>
<dbReference type="InterPro" id="IPR020103">
    <property type="entry name" value="PsdUridine_synth_cat_dom_sf"/>
</dbReference>
<dbReference type="SUPFAM" id="SSF55120">
    <property type="entry name" value="Pseudouridine synthase"/>
    <property type="match status" value="1"/>
</dbReference>
<comment type="subunit">
    <text evidence="4">Homodimer.</text>
</comment>
<dbReference type="PANTHER" id="PTHR11142:SF0">
    <property type="entry name" value="TRNA PSEUDOURIDINE SYNTHASE-LIKE 1"/>
    <property type="match status" value="1"/>
</dbReference>
<dbReference type="Gene3D" id="3.30.70.660">
    <property type="entry name" value="Pseudouridine synthase I, catalytic domain, C-terminal subdomain"/>
    <property type="match status" value="1"/>
</dbReference>
<comment type="catalytic activity">
    <reaction evidence="4 7">
        <text>uridine(38/39/40) in tRNA = pseudouridine(38/39/40) in tRNA</text>
        <dbReference type="Rhea" id="RHEA:22376"/>
        <dbReference type="Rhea" id="RHEA-COMP:10085"/>
        <dbReference type="Rhea" id="RHEA-COMP:10087"/>
        <dbReference type="ChEBI" id="CHEBI:65314"/>
        <dbReference type="ChEBI" id="CHEBI:65315"/>
        <dbReference type="EC" id="5.4.99.12"/>
    </reaction>
</comment>
<dbReference type="NCBIfam" id="TIGR00071">
    <property type="entry name" value="hisT_truA"/>
    <property type="match status" value="1"/>
</dbReference>
<dbReference type="PANTHER" id="PTHR11142">
    <property type="entry name" value="PSEUDOURIDYLATE SYNTHASE"/>
    <property type="match status" value="1"/>
</dbReference>
<evidence type="ECO:0000256" key="1">
    <source>
        <dbReference type="ARBA" id="ARBA00009375"/>
    </source>
</evidence>
<evidence type="ECO:0000256" key="5">
    <source>
        <dbReference type="PIRSR" id="PIRSR001430-1"/>
    </source>
</evidence>
<dbReference type="GO" id="GO:0003723">
    <property type="term" value="F:RNA binding"/>
    <property type="evidence" value="ECO:0007669"/>
    <property type="project" value="InterPro"/>
</dbReference>
<dbReference type="PIRSF" id="PIRSF001430">
    <property type="entry name" value="tRNA_psdUrid_synth"/>
    <property type="match status" value="1"/>
</dbReference>
<evidence type="ECO:0000256" key="4">
    <source>
        <dbReference type="HAMAP-Rule" id="MF_00171"/>
    </source>
</evidence>
<evidence type="ECO:0000256" key="6">
    <source>
        <dbReference type="PIRSR" id="PIRSR001430-2"/>
    </source>
</evidence>
<accession>A0A4R1M1T5</accession>
<dbReference type="InterPro" id="IPR001406">
    <property type="entry name" value="PsdUridine_synth_TruA"/>
</dbReference>
<feature type="active site" description="Nucleophile" evidence="4 5">
    <location>
        <position position="56"/>
    </location>
</feature>
<evidence type="ECO:0000259" key="8">
    <source>
        <dbReference type="Pfam" id="PF01416"/>
    </source>
</evidence>
<gene>
    <name evidence="4" type="primary">truA</name>
    <name evidence="9" type="ORF">C8N28_2171</name>
</gene>
<comment type="function">
    <text evidence="4">Formation of pseudouridine at positions 38, 39 and 40 in the anticodon stem and loop of transfer RNAs.</text>
</comment>
<keyword evidence="3 4" id="KW-0413">Isomerase</keyword>
<comment type="caution">
    <text evidence="4">Lacks conserved residue(s) required for the propagation of feature annotation.</text>
</comment>
<evidence type="ECO:0000256" key="2">
    <source>
        <dbReference type="ARBA" id="ARBA00022694"/>
    </source>
</evidence>
<dbReference type="AlphaFoldDB" id="A0A4R1M1T5"/>
<dbReference type="Pfam" id="PF01416">
    <property type="entry name" value="PseudoU_synth_1"/>
    <property type="match status" value="1"/>
</dbReference>
<dbReference type="GO" id="GO:0160147">
    <property type="term" value="F:tRNA pseudouridine(38-40) synthase activity"/>
    <property type="evidence" value="ECO:0007669"/>
    <property type="project" value="UniProtKB-EC"/>
</dbReference>
<proteinExistence type="inferred from homology"/>
<dbReference type="Gene3D" id="3.30.70.580">
    <property type="entry name" value="Pseudouridine synthase I, catalytic domain, N-terminal subdomain"/>
    <property type="match status" value="1"/>
</dbReference>
<dbReference type="InterPro" id="IPR020094">
    <property type="entry name" value="TruA/RsuA/RluB/E/F_N"/>
</dbReference>
<dbReference type="HAMAP" id="MF_00171">
    <property type="entry name" value="TruA"/>
    <property type="match status" value="1"/>
</dbReference>
<evidence type="ECO:0000256" key="7">
    <source>
        <dbReference type="RuleBase" id="RU003792"/>
    </source>
</evidence>
<feature type="domain" description="Pseudouridine synthase I TruA alpha/beta" evidence="8">
    <location>
        <begin position="156"/>
        <end position="251"/>
    </location>
</feature>
<dbReference type="EMBL" id="SMGO01000002">
    <property type="protein sequence ID" value="TCK83569.1"/>
    <property type="molecule type" value="Genomic_DNA"/>
</dbReference>
<keyword evidence="10" id="KW-1185">Reference proteome</keyword>
<dbReference type="CDD" id="cd02570">
    <property type="entry name" value="PseudoU_synth_EcTruA"/>
    <property type="match status" value="1"/>
</dbReference>
<sequence length="260" mass="29686">MGNAIQRYFIELIFNGTGYHGWQIQTNAITVQSVVDDALSMILRQEIRTLGCGRTDTGVHAKQLYAHFDCPQANVERQSATIVKSLNAVLPNDIAVKRIFQVPNDFHARFSAISRSYEYYIHFEKDPFLDGLSWQLRDKPDIIEMNKAAKIMMEYQDFSCFSKTHTQVLTNNCEIYNAEWKWINDGRLVFNISANRFLRNMVRAIVGTLIEIGNGRNAVESIRSIIESKDRSVAGTSVPACGLYLSEVVYPDLKMKYEPK</sequence>
<reference evidence="9 10" key="1">
    <citation type="submission" date="2019-03" db="EMBL/GenBank/DDBJ databases">
        <title>Genomic Encyclopedia of Archaeal and Bacterial Type Strains, Phase II (KMG-II): from individual species to whole genera.</title>
        <authorList>
            <person name="Goeker M."/>
        </authorList>
    </citation>
    <scope>NUCLEOTIDE SEQUENCE [LARGE SCALE GENOMIC DNA]</scope>
    <source>
        <strain evidence="9 10">DSM 22554</strain>
    </source>
</reference>